<keyword evidence="5 6" id="KW-0472">Membrane</keyword>
<dbReference type="AlphaFoldDB" id="A0A0R1HKQ9"/>
<keyword evidence="2" id="KW-0813">Transport</keyword>
<evidence type="ECO:0000256" key="3">
    <source>
        <dbReference type="ARBA" id="ARBA00022692"/>
    </source>
</evidence>
<dbReference type="SUPFAM" id="SSF103473">
    <property type="entry name" value="MFS general substrate transporter"/>
    <property type="match status" value="1"/>
</dbReference>
<keyword evidence="8" id="KW-1185">Reference proteome</keyword>
<evidence type="ECO:0000256" key="4">
    <source>
        <dbReference type="ARBA" id="ARBA00022989"/>
    </source>
</evidence>
<comment type="caution">
    <text evidence="7">The sequence shown here is derived from an EMBL/GenBank/DDBJ whole genome shotgun (WGS) entry which is preliminary data.</text>
</comment>
<evidence type="ECO:0000256" key="5">
    <source>
        <dbReference type="ARBA" id="ARBA00023136"/>
    </source>
</evidence>
<gene>
    <name evidence="7" type="ORF">FC96_GL000850</name>
</gene>
<dbReference type="PANTHER" id="PTHR19432">
    <property type="entry name" value="SUGAR TRANSPORTER"/>
    <property type="match status" value="1"/>
</dbReference>
<dbReference type="STRING" id="1302272.FC96_GL000850"/>
<dbReference type="InterPro" id="IPR036259">
    <property type="entry name" value="MFS_trans_sf"/>
</dbReference>
<dbReference type="InterPro" id="IPR011701">
    <property type="entry name" value="MFS"/>
</dbReference>
<feature type="transmembrane region" description="Helical" evidence="6">
    <location>
        <begin position="167"/>
        <end position="194"/>
    </location>
</feature>
<feature type="transmembrane region" description="Helical" evidence="6">
    <location>
        <begin position="123"/>
        <end position="146"/>
    </location>
</feature>
<feature type="transmembrane region" description="Helical" evidence="6">
    <location>
        <begin position="21"/>
        <end position="43"/>
    </location>
</feature>
<feature type="transmembrane region" description="Helical" evidence="6">
    <location>
        <begin position="432"/>
        <end position="451"/>
    </location>
</feature>
<dbReference type="Gene3D" id="1.20.1250.20">
    <property type="entry name" value="MFS general substrate transporter like domains"/>
    <property type="match status" value="1"/>
</dbReference>
<evidence type="ECO:0000256" key="1">
    <source>
        <dbReference type="ARBA" id="ARBA00004651"/>
    </source>
</evidence>
<keyword evidence="4 6" id="KW-1133">Transmembrane helix</keyword>
<organism evidence="7 8">
    <name type="scientific">Secundilactobacillus kimchicus JCM 15530</name>
    <dbReference type="NCBI Taxonomy" id="1302272"/>
    <lineage>
        <taxon>Bacteria</taxon>
        <taxon>Bacillati</taxon>
        <taxon>Bacillota</taxon>
        <taxon>Bacilli</taxon>
        <taxon>Lactobacillales</taxon>
        <taxon>Lactobacillaceae</taxon>
        <taxon>Secundilactobacillus</taxon>
    </lineage>
</organism>
<name>A0A0R1HKQ9_9LACO</name>
<comment type="subcellular location">
    <subcellularLocation>
        <location evidence="1">Cell membrane</location>
        <topology evidence="1">Multi-pass membrane protein</topology>
    </subcellularLocation>
</comment>
<dbReference type="Proteomes" id="UP000050911">
    <property type="component" value="Unassembled WGS sequence"/>
</dbReference>
<dbReference type="GO" id="GO:0005886">
    <property type="term" value="C:plasma membrane"/>
    <property type="evidence" value="ECO:0007669"/>
    <property type="project" value="UniProtKB-SubCell"/>
</dbReference>
<protein>
    <submittedName>
        <fullName evidence="7">Major facilitator superfamily permease</fullName>
    </submittedName>
</protein>
<evidence type="ECO:0000256" key="2">
    <source>
        <dbReference type="ARBA" id="ARBA00022448"/>
    </source>
</evidence>
<evidence type="ECO:0000313" key="8">
    <source>
        <dbReference type="Proteomes" id="UP000050911"/>
    </source>
</evidence>
<keyword evidence="3 6" id="KW-0812">Transmembrane</keyword>
<accession>A0A0R1HKQ9</accession>
<feature type="transmembrane region" description="Helical" evidence="6">
    <location>
        <begin position="341"/>
        <end position="359"/>
    </location>
</feature>
<feature type="transmembrane region" description="Helical" evidence="6">
    <location>
        <begin position="311"/>
        <end position="329"/>
    </location>
</feature>
<feature type="transmembrane region" description="Helical" evidence="6">
    <location>
        <begin position="400"/>
        <end position="426"/>
    </location>
</feature>
<feature type="transmembrane region" description="Helical" evidence="6">
    <location>
        <begin position="63"/>
        <end position="84"/>
    </location>
</feature>
<dbReference type="OrthoDB" id="7584869at2"/>
<proteinExistence type="predicted"/>
<evidence type="ECO:0000313" key="7">
    <source>
        <dbReference type="EMBL" id="KRK46959.1"/>
    </source>
</evidence>
<feature type="transmembrane region" description="Helical" evidence="6">
    <location>
        <begin position="264"/>
        <end position="283"/>
    </location>
</feature>
<feature type="transmembrane region" description="Helical" evidence="6">
    <location>
        <begin position="365"/>
        <end position="388"/>
    </location>
</feature>
<sequence>MSESKNETVQSGTSKKDLLPTLPIATIFLINFGFLGVQMAFQLQSTNMGRIFQTIGADPTKLGFFFILPPLAGMIVQPLVGYFSDRTWMPRLGRRIPYLLIGAIVAMIVMCLLPNAGSFGFGFGSLAALWFGAITILFMDVSSNVAMQPFKMMVGDMVNEKQKGFGYAIQSFASNAGALLASLFPFLLTAIGIANTATKGKVPDSVVFSFYAGAVILLLCCLLTVFRVKEYDPKTYAEYHGIDETSAKANKKSIWGTLKAAPKIFWTVSIVQFFCWMGFQYLWTYANGAIADNVWGVTNPTSAGYQAAGNWYGVMSAVQSIAAVIWALILSRVGNNHHKAAYAFSLICGALGFGSIYFVHDKYALIISFSLVGIAWAAMNAFPFTFLTNAIDDSANMGTYLGLFNSSICLPQIVASLASFAIFPMLGSHMPVMLLLSGIFLAVGALSVGIVKEVWARKSEA</sequence>
<dbReference type="RefSeq" id="WP_056943169.1">
    <property type="nucleotide sequence ID" value="NZ_AZCX01000014.1"/>
</dbReference>
<dbReference type="Pfam" id="PF07690">
    <property type="entry name" value="MFS_1"/>
    <property type="match status" value="1"/>
</dbReference>
<dbReference type="CDD" id="cd17313">
    <property type="entry name" value="MFS_SLC45_SUC"/>
    <property type="match status" value="1"/>
</dbReference>
<dbReference type="PANTHER" id="PTHR19432:SF35">
    <property type="entry name" value="SOLUTE CARRIER FAMILY 45 MEMBER 3 ISOFORM X1"/>
    <property type="match status" value="1"/>
</dbReference>
<feature type="transmembrane region" description="Helical" evidence="6">
    <location>
        <begin position="96"/>
        <end position="117"/>
    </location>
</feature>
<dbReference type="GO" id="GO:0022857">
    <property type="term" value="F:transmembrane transporter activity"/>
    <property type="evidence" value="ECO:0007669"/>
    <property type="project" value="InterPro"/>
</dbReference>
<evidence type="ECO:0000256" key="6">
    <source>
        <dbReference type="SAM" id="Phobius"/>
    </source>
</evidence>
<feature type="transmembrane region" description="Helical" evidence="6">
    <location>
        <begin position="206"/>
        <end position="226"/>
    </location>
</feature>
<reference evidence="7 8" key="1">
    <citation type="journal article" date="2015" name="Genome Announc.">
        <title>Expanding the biotechnology potential of lactobacilli through comparative genomics of 213 strains and associated genera.</title>
        <authorList>
            <person name="Sun Z."/>
            <person name="Harris H.M."/>
            <person name="McCann A."/>
            <person name="Guo C."/>
            <person name="Argimon S."/>
            <person name="Zhang W."/>
            <person name="Yang X."/>
            <person name="Jeffery I.B."/>
            <person name="Cooney J.C."/>
            <person name="Kagawa T.F."/>
            <person name="Liu W."/>
            <person name="Song Y."/>
            <person name="Salvetti E."/>
            <person name="Wrobel A."/>
            <person name="Rasinkangas P."/>
            <person name="Parkhill J."/>
            <person name="Rea M.C."/>
            <person name="O'Sullivan O."/>
            <person name="Ritari J."/>
            <person name="Douillard F.P."/>
            <person name="Paul Ross R."/>
            <person name="Yang R."/>
            <person name="Briner A.E."/>
            <person name="Felis G.E."/>
            <person name="de Vos W.M."/>
            <person name="Barrangou R."/>
            <person name="Klaenhammer T.R."/>
            <person name="Caufield P.W."/>
            <person name="Cui Y."/>
            <person name="Zhang H."/>
            <person name="O'Toole P.W."/>
        </authorList>
    </citation>
    <scope>NUCLEOTIDE SEQUENCE [LARGE SCALE GENOMIC DNA]</scope>
    <source>
        <strain evidence="7 8">JCM 15530</strain>
    </source>
</reference>
<dbReference type="EMBL" id="AZCX01000014">
    <property type="protein sequence ID" value="KRK46959.1"/>
    <property type="molecule type" value="Genomic_DNA"/>
</dbReference>
<dbReference type="PATRIC" id="fig|1302272.5.peg.850"/>